<evidence type="ECO:0000313" key="3">
    <source>
        <dbReference type="Proteomes" id="UP000712281"/>
    </source>
</evidence>
<dbReference type="EMBL" id="QGKW02002228">
    <property type="protein sequence ID" value="KAF2535662.1"/>
    <property type="molecule type" value="Genomic_DNA"/>
</dbReference>
<organism evidence="1 3">
    <name type="scientific">Brassica cretica</name>
    <name type="common">Mustard</name>
    <dbReference type="NCBI Taxonomy" id="69181"/>
    <lineage>
        <taxon>Eukaryota</taxon>
        <taxon>Viridiplantae</taxon>
        <taxon>Streptophyta</taxon>
        <taxon>Embryophyta</taxon>
        <taxon>Tracheophyta</taxon>
        <taxon>Spermatophyta</taxon>
        <taxon>Magnoliopsida</taxon>
        <taxon>eudicotyledons</taxon>
        <taxon>Gunneridae</taxon>
        <taxon>Pentapetalae</taxon>
        <taxon>rosids</taxon>
        <taxon>malvids</taxon>
        <taxon>Brassicales</taxon>
        <taxon>Brassicaceae</taxon>
        <taxon>Brassiceae</taxon>
        <taxon>Brassica</taxon>
    </lineage>
</organism>
<protein>
    <submittedName>
        <fullName evidence="1">Uncharacterized protein</fullName>
    </submittedName>
</protein>
<accession>A0A8S9FY40</accession>
<reference evidence="1" key="1">
    <citation type="submission" date="2019-12" db="EMBL/GenBank/DDBJ databases">
        <title>Genome sequencing and annotation of Brassica cretica.</title>
        <authorList>
            <person name="Studholme D.J."/>
            <person name="Sarris P.F."/>
        </authorList>
    </citation>
    <scope>NUCLEOTIDE SEQUENCE</scope>
    <source>
        <strain evidence="1">PFS-001/15</strain>
        <strain evidence="2">PFS-102/07</strain>
        <tissue evidence="1">Leaf</tissue>
    </source>
</reference>
<evidence type="ECO:0000313" key="2">
    <source>
        <dbReference type="EMBL" id="KAF2572896.1"/>
    </source>
</evidence>
<evidence type="ECO:0000313" key="1">
    <source>
        <dbReference type="EMBL" id="KAF2535662.1"/>
    </source>
</evidence>
<comment type="caution">
    <text evidence="1">The sequence shown here is derived from an EMBL/GenBank/DDBJ whole genome shotgun (WGS) entry which is preliminary data.</text>
</comment>
<dbReference type="Proteomes" id="UP000712281">
    <property type="component" value="Unassembled WGS sequence"/>
</dbReference>
<dbReference type="EMBL" id="QGKY02001015">
    <property type="protein sequence ID" value="KAF2572896.1"/>
    <property type="molecule type" value="Genomic_DNA"/>
</dbReference>
<dbReference type="AlphaFoldDB" id="A0A8S9FY40"/>
<sequence length="127" mass="13547">MEGLPQPPSLRFLFPGDRDSLSSASLSMKAFGGFGSAGVVVVGSGYRLKISVGRNSDDEVVVFERLARRRGKGFGRGGQVATVMARRFPPLHAVGGTLSIRVFVSWVLGPSGLSLPFGFRLCSIYVL</sequence>
<proteinExistence type="predicted"/>
<gene>
    <name evidence="1" type="ORF">F2Q68_00023584</name>
    <name evidence="2" type="ORF">F2Q70_00006910</name>
</gene>
<name>A0A8S9FY40_BRACR</name>